<feature type="transmembrane region" description="Helical" evidence="6">
    <location>
        <begin position="324"/>
        <end position="343"/>
    </location>
</feature>
<keyword evidence="3 6" id="KW-0812">Transmembrane</keyword>
<dbReference type="CDD" id="cd01115">
    <property type="entry name" value="SLC13_permease"/>
    <property type="match status" value="1"/>
</dbReference>
<feature type="transmembrane region" description="Helical" evidence="6">
    <location>
        <begin position="484"/>
        <end position="503"/>
    </location>
</feature>
<feature type="transmembrane region" description="Helical" evidence="6">
    <location>
        <begin position="192"/>
        <end position="213"/>
    </location>
</feature>
<evidence type="ECO:0000256" key="2">
    <source>
        <dbReference type="ARBA" id="ARBA00022448"/>
    </source>
</evidence>
<evidence type="ECO:0000256" key="4">
    <source>
        <dbReference type="ARBA" id="ARBA00022989"/>
    </source>
</evidence>
<dbReference type="GO" id="GO:0005886">
    <property type="term" value="C:plasma membrane"/>
    <property type="evidence" value="ECO:0007669"/>
    <property type="project" value="TreeGrafter"/>
</dbReference>
<protein>
    <submittedName>
        <fullName evidence="7">SLC13/DASS family transporter</fullName>
    </submittedName>
</protein>
<dbReference type="RefSeq" id="WP_165105375.1">
    <property type="nucleotide sequence ID" value="NZ_JAAKYA010000007.1"/>
</dbReference>
<evidence type="ECO:0000256" key="6">
    <source>
        <dbReference type="SAM" id="Phobius"/>
    </source>
</evidence>
<keyword evidence="2" id="KW-0813">Transport</keyword>
<feature type="transmembrane region" description="Helical" evidence="6">
    <location>
        <begin position="364"/>
        <end position="388"/>
    </location>
</feature>
<gene>
    <name evidence="7" type="ORF">G4L39_01465</name>
</gene>
<keyword evidence="8" id="KW-1185">Reference proteome</keyword>
<dbReference type="NCBIfam" id="TIGR00785">
    <property type="entry name" value="dass"/>
    <property type="match status" value="1"/>
</dbReference>
<evidence type="ECO:0000256" key="1">
    <source>
        <dbReference type="ARBA" id="ARBA00004141"/>
    </source>
</evidence>
<dbReference type="InterPro" id="IPR002259">
    <property type="entry name" value="Eqnu_transpt"/>
</dbReference>
<reference evidence="7 8" key="1">
    <citation type="submission" date="2020-02" db="EMBL/GenBank/DDBJ databases">
        <title>Draft genome sequence of Limisphaera ngatamarikiensis NGM72.4T, a thermophilic Verrucomicrobia grouped in subdivision 3.</title>
        <authorList>
            <person name="Carere C.R."/>
            <person name="Steen J."/>
            <person name="Hugenholtz P."/>
            <person name="Stott M.B."/>
        </authorList>
    </citation>
    <scope>NUCLEOTIDE SEQUENCE [LARGE SCALE GENOMIC DNA]</scope>
    <source>
        <strain evidence="7 8">NGM72.4</strain>
    </source>
</reference>
<comment type="caution">
    <text evidence="7">The sequence shown here is derived from an EMBL/GenBank/DDBJ whole genome shotgun (WGS) entry which is preliminary data.</text>
</comment>
<dbReference type="PANTHER" id="PTHR10283:SF82">
    <property type="entry name" value="SOLUTE CARRIER FAMILY 13 MEMBER 2"/>
    <property type="match status" value="1"/>
</dbReference>
<feature type="transmembrane region" description="Helical" evidence="6">
    <location>
        <begin position="233"/>
        <end position="255"/>
    </location>
</feature>
<accession>A0A6M1RKP5</accession>
<name>A0A6M1RKP5_9BACT</name>
<feature type="transmembrane region" description="Helical" evidence="6">
    <location>
        <begin position="446"/>
        <end position="463"/>
    </location>
</feature>
<feature type="transmembrane region" description="Helical" evidence="6">
    <location>
        <begin position="20"/>
        <end position="39"/>
    </location>
</feature>
<feature type="transmembrane region" description="Helical" evidence="6">
    <location>
        <begin position="138"/>
        <end position="171"/>
    </location>
</feature>
<dbReference type="GO" id="GO:0005337">
    <property type="term" value="F:nucleoside transmembrane transporter activity"/>
    <property type="evidence" value="ECO:0007669"/>
    <property type="project" value="InterPro"/>
</dbReference>
<feature type="transmembrane region" description="Helical" evidence="6">
    <location>
        <begin position="290"/>
        <end position="312"/>
    </location>
</feature>
<comment type="subcellular location">
    <subcellularLocation>
        <location evidence="1">Membrane</location>
        <topology evidence="1">Multi-pass membrane protein</topology>
    </subcellularLocation>
</comment>
<evidence type="ECO:0000256" key="5">
    <source>
        <dbReference type="ARBA" id="ARBA00023136"/>
    </source>
</evidence>
<keyword evidence="4 6" id="KW-1133">Transmembrane helix</keyword>
<dbReference type="AlphaFoldDB" id="A0A6M1RKP5"/>
<proteinExistence type="predicted"/>
<dbReference type="PANTHER" id="PTHR10283">
    <property type="entry name" value="SOLUTE CARRIER FAMILY 13 MEMBER"/>
    <property type="match status" value="1"/>
</dbReference>
<dbReference type="Proteomes" id="UP000477311">
    <property type="component" value="Unassembled WGS sequence"/>
</dbReference>
<feature type="transmembrane region" description="Helical" evidence="6">
    <location>
        <begin position="394"/>
        <end position="415"/>
    </location>
</feature>
<dbReference type="InterPro" id="IPR001898">
    <property type="entry name" value="SLC13A/DASS"/>
</dbReference>
<organism evidence="7 8">
    <name type="scientific">Limisphaera ngatamarikiensis</name>
    <dbReference type="NCBI Taxonomy" id="1324935"/>
    <lineage>
        <taxon>Bacteria</taxon>
        <taxon>Pseudomonadati</taxon>
        <taxon>Verrucomicrobiota</taxon>
        <taxon>Verrucomicrobiia</taxon>
        <taxon>Limisphaerales</taxon>
        <taxon>Limisphaeraceae</taxon>
        <taxon>Limisphaera</taxon>
    </lineage>
</organism>
<evidence type="ECO:0000313" key="8">
    <source>
        <dbReference type="Proteomes" id="UP000477311"/>
    </source>
</evidence>
<sequence>MDPEQSRENARGLLPVWDRYRRWVGWILGPVTGLGLWLWPVPELSVEAHRLLAVWGLVMVLWLTEALPLGATALLAACLCVVLGVGDARTVFRSFGHPVLFLFVGSFLLAAGMMRHGLSRRLAIGLLGLPGVAERPGRLLAAFALACGALSMWVSNTSTAAMLFPMALAVITEWERRERGAVAGRGSASPASSLLLVVAFAASIGGMATPVGSPPNLIGLAFLREQAGVELSFLQWMVVALPVAAGLGGFLVGYFSRACRGWAGESRAGTAWVEELRKGLGPWTRAEKQVLAAFLATVVLWVFPGLVSLLAGTDAALYRWWTRHLPEEVCALLGALVLFALPVDWRRGEFALGWEEIRRVDWGTILLFGGGLALGEAAVATGLAPWLGQKLVEMLPAGNTFALTLLFTVMAVLLTEVTSNTATANVVVPMALAAAQAAGVTPVAPAMGACLGASLAFMLPVSTPPNALVYGSGRVRLGTMLRHGLVLDVVGIVLVVMVTVWWLPWVLRWVG</sequence>
<dbReference type="PRINTS" id="PR01130">
    <property type="entry name" value="DERENTRNSPRT"/>
</dbReference>
<feature type="transmembrane region" description="Helical" evidence="6">
    <location>
        <begin position="98"/>
        <end position="118"/>
    </location>
</feature>
<dbReference type="EMBL" id="JAAKYA010000007">
    <property type="protein sequence ID" value="NGO38067.1"/>
    <property type="molecule type" value="Genomic_DNA"/>
</dbReference>
<dbReference type="PROSITE" id="PS01271">
    <property type="entry name" value="NA_SULFATE"/>
    <property type="match status" value="1"/>
</dbReference>
<dbReference type="InterPro" id="IPR031312">
    <property type="entry name" value="Na/sul_symport_CS"/>
</dbReference>
<keyword evidence="5 6" id="KW-0472">Membrane</keyword>
<feature type="transmembrane region" description="Helical" evidence="6">
    <location>
        <begin position="59"/>
        <end position="86"/>
    </location>
</feature>
<dbReference type="Pfam" id="PF00939">
    <property type="entry name" value="Na_sulph_symp"/>
    <property type="match status" value="1"/>
</dbReference>
<evidence type="ECO:0000256" key="3">
    <source>
        <dbReference type="ARBA" id="ARBA00022692"/>
    </source>
</evidence>
<evidence type="ECO:0000313" key="7">
    <source>
        <dbReference type="EMBL" id="NGO38067.1"/>
    </source>
</evidence>
<dbReference type="GO" id="GO:0015141">
    <property type="term" value="F:succinate transmembrane transporter activity"/>
    <property type="evidence" value="ECO:0007669"/>
    <property type="project" value="UniProtKB-ARBA"/>
</dbReference>